<keyword evidence="7 12" id="KW-1133">Transmembrane helix</keyword>
<dbReference type="EMBL" id="JBHSGL010000002">
    <property type="protein sequence ID" value="MFC4711355.1"/>
    <property type="molecule type" value="Genomic_DNA"/>
</dbReference>
<dbReference type="InterPro" id="IPR001708">
    <property type="entry name" value="YidC/ALB3/OXA1/COX18"/>
</dbReference>
<keyword evidence="9" id="KW-0564">Palmitate</keyword>
<keyword evidence="2 12" id="KW-0813">Transport</keyword>
<dbReference type="Pfam" id="PF02096">
    <property type="entry name" value="60KD_IMP"/>
    <property type="match status" value="1"/>
</dbReference>
<keyword evidence="3 12" id="KW-1003">Cell membrane</keyword>
<evidence type="ECO:0000256" key="6">
    <source>
        <dbReference type="ARBA" id="ARBA00022927"/>
    </source>
</evidence>
<evidence type="ECO:0000256" key="3">
    <source>
        <dbReference type="ARBA" id="ARBA00022475"/>
    </source>
</evidence>
<evidence type="ECO:0000259" key="15">
    <source>
        <dbReference type="Pfam" id="PF02096"/>
    </source>
</evidence>
<dbReference type="InterPro" id="IPR028055">
    <property type="entry name" value="YidC/Oxa/ALB_C"/>
</dbReference>
<evidence type="ECO:0000256" key="10">
    <source>
        <dbReference type="ARBA" id="ARBA00023186"/>
    </source>
</evidence>
<evidence type="ECO:0000256" key="14">
    <source>
        <dbReference type="SAM" id="SignalP"/>
    </source>
</evidence>
<evidence type="ECO:0000256" key="11">
    <source>
        <dbReference type="ARBA" id="ARBA00023288"/>
    </source>
</evidence>
<keyword evidence="17" id="KW-1185">Reference proteome</keyword>
<name>A0ABV9M740_9BACL</name>
<evidence type="ECO:0000313" key="17">
    <source>
        <dbReference type="Proteomes" id="UP001595932"/>
    </source>
</evidence>
<keyword evidence="8 12" id="KW-0472">Membrane</keyword>
<dbReference type="PANTHER" id="PTHR12428:SF65">
    <property type="entry name" value="CYTOCHROME C OXIDASE ASSEMBLY PROTEIN COX18, MITOCHONDRIAL"/>
    <property type="match status" value="1"/>
</dbReference>
<dbReference type="InterPro" id="IPR023060">
    <property type="entry name" value="YidC/YidC1/YidC2_Firmicutes"/>
</dbReference>
<reference evidence="17" key="1">
    <citation type="journal article" date="2019" name="Int. J. Syst. Evol. Microbiol.">
        <title>The Global Catalogue of Microorganisms (GCM) 10K type strain sequencing project: providing services to taxonomists for standard genome sequencing and annotation.</title>
        <authorList>
            <consortium name="The Broad Institute Genomics Platform"/>
            <consortium name="The Broad Institute Genome Sequencing Center for Infectious Disease"/>
            <person name="Wu L."/>
            <person name="Ma J."/>
        </authorList>
    </citation>
    <scope>NUCLEOTIDE SEQUENCE [LARGE SCALE GENOMIC DNA]</scope>
    <source>
        <strain evidence="17">CGMCC 1.12151</strain>
    </source>
</reference>
<dbReference type="NCBIfam" id="TIGR03592">
    <property type="entry name" value="yidC_oxa1_cterm"/>
    <property type="match status" value="1"/>
</dbReference>
<evidence type="ECO:0000256" key="7">
    <source>
        <dbReference type="ARBA" id="ARBA00022989"/>
    </source>
</evidence>
<evidence type="ECO:0000256" key="13">
    <source>
        <dbReference type="SAM" id="MobiDB-lite"/>
    </source>
</evidence>
<keyword evidence="6 12" id="KW-0653">Protein transport</keyword>
<evidence type="ECO:0000256" key="5">
    <source>
        <dbReference type="ARBA" id="ARBA00022729"/>
    </source>
</evidence>
<keyword evidence="11 12" id="KW-0449">Lipoprotein</keyword>
<dbReference type="Proteomes" id="UP001595932">
    <property type="component" value="Unassembled WGS sequence"/>
</dbReference>
<evidence type="ECO:0000256" key="2">
    <source>
        <dbReference type="ARBA" id="ARBA00022448"/>
    </source>
</evidence>
<organism evidence="16 17">
    <name type="scientific">Planococcus dechangensis</name>
    <dbReference type="NCBI Taxonomy" id="1176255"/>
    <lineage>
        <taxon>Bacteria</taxon>
        <taxon>Bacillati</taxon>
        <taxon>Bacillota</taxon>
        <taxon>Bacilli</taxon>
        <taxon>Bacillales</taxon>
        <taxon>Caryophanaceae</taxon>
        <taxon>Planococcus</taxon>
    </lineage>
</organism>
<dbReference type="HAMAP" id="MF_01811">
    <property type="entry name" value="YidC_type2"/>
    <property type="match status" value="1"/>
</dbReference>
<accession>A0ABV9M740</accession>
<keyword evidence="5 12" id="KW-0732">Signal</keyword>
<dbReference type="RefSeq" id="WP_377275780.1">
    <property type="nucleotide sequence ID" value="NZ_JBHSGL010000002.1"/>
</dbReference>
<evidence type="ECO:0000256" key="4">
    <source>
        <dbReference type="ARBA" id="ARBA00022692"/>
    </source>
</evidence>
<feature type="transmembrane region" description="Helical" evidence="12">
    <location>
        <begin position="129"/>
        <end position="150"/>
    </location>
</feature>
<keyword evidence="4 12" id="KW-0812">Transmembrane</keyword>
<comment type="similarity">
    <text evidence="12">Belongs to the OXA1/ALB3/YidC family. Type 2 subfamily.</text>
</comment>
<sequence>MKKKITLLLMLAATIAFLSGCAAVENKEGFFYTIFVAPFDFSLDYLGNLFGGSYGMAIVVITIIIRLVLMPFMLRTYKRQQGMKVKMDKMRPEMEDIQKRLKETKDKEEQMKLQQEMMGLYKKHDVNPLNMGCLPVVIQMPIIMGLYFAILYSPDVRSHEFLWFSLGSPDVAMTLIAGAVYFFQAKVSMWTMPEQQQKQMKFFIYLSPIMIMFISFTSMAALPVYWAVGGILLIIQTFIGRKFYSEHPELALEAVEGKDPVEEKETVDEKESTDEKK</sequence>
<feature type="region of interest" description="Disordered" evidence="13">
    <location>
        <begin position="255"/>
        <end position="277"/>
    </location>
</feature>
<comment type="subcellular location">
    <subcellularLocation>
        <location evidence="1 12">Cell membrane</location>
        <topology evidence="1 12">Multi-pass membrane protein</topology>
    </subcellularLocation>
</comment>
<evidence type="ECO:0000256" key="12">
    <source>
        <dbReference type="HAMAP-Rule" id="MF_01811"/>
    </source>
</evidence>
<evidence type="ECO:0000256" key="9">
    <source>
        <dbReference type="ARBA" id="ARBA00023139"/>
    </source>
</evidence>
<evidence type="ECO:0000256" key="1">
    <source>
        <dbReference type="ARBA" id="ARBA00004651"/>
    </source>
</evidence>
<evidence type="ECO:0000313" key="16">
    <source>
        <dbReference type="EMBL" id="MFC4711355.1"/>
    </source>
</evidence>
<feature type="transmembrane region" description="Helical" evidence="12">
    <location>
        <begin position="202"/>
        <end position="219"/>
    </location>
</feature>
<proteinExistence type="inferred from homology"/>
<protein>
    <recommendedName>
        <fullName evidence="12">Membrane protein insertase YidC</fullName>
    </recommendedName>
    <alternativeName>
        <fullName evidence="12">Foldase YidC</fullName>
    </alternativeName>
    <alternativeName>
        <fullName evidence="12">Membrane integrase YidC</fullName>
    </alternativeName>
    <alternativeName>
        <fullName evidence="12">Membrane protein YidC</fullName>
    </alternativeName>
</protein>
<dbReference type="InterPro" id="IPR047196">
    <property type="entry name" value="YidC_ALB_C"/>
</dbReference>
<gene>
    <name evidence="12 16" type="primary">yidC</name>
    <name evidence="16" type="ORF">ACFO5U_00710</name>
</gene>
<keyword evidence="10 12" id="KW-0143">Chaperone</keyword>
<comment type="caution">
    <text evidence="16">The sequence shown here is derived from an EMBL/GenBank/DDBJ whole genome shotgun (WGS) entry which is preliminary data.</text>
</comment>
<comment type="function">
    <text evidence="12">Required for the insertion and/or proper folding and/or complex formation of integral membrane proteins into the membrane. Involved in integration of membrane proteins that insert both dependently and independently of the Sec translocase complex, as well as at least some lipoproteins.</text>
</comment>
<feature type="signal peptide" evidence="14">
    <location>
        <begin position="1"/>
        <end position="22"/>
    </location>
</feature>
<feature type="domain" description="Membrane insertase YidC/Oxa/ALB C-terminal" evidence="15">
    <location>
        <begin position="54"/>
        <end position="239"/>
    </location>
</feature>
<feature type="transmembrane region" description="Helical" evidence="12">
    <location>
        <begin position="47"/>
        <end position="69"/>
    </location>
</feature>
<evidence type="ECO:0000256" key="8">
    <source>
        <dbReference type="ARBA" id="ARBA00023136"/>
    </source>
</evidence>
<feature type="transmembrane region" description="Helical" evidence="12">
    <location>
        <begin position="162"/>
        <end position="182"/>
    </location>
</feature>
<feature type="chain" id="PRO_5046124353" description="Membrane protein insertase YidC" evidence="14">
    <location>
        <begin position="23"/>
        <end position="277"/>
    </location>
</feature>
<dbReference type="PROSITE" id="PS51257">
    <property type="entry name" value="PROKAR_LIPOPROTEIN"/>
    <property type="match status" value="1"/>
</dbReference>
<dbReference type="CDD" id="cd20070">
    <property type="entry name" value="5TM_YidC_Alb3"/>
    <property type="match status" value="1"/>
</dbReference>
<dbReference type="PANTHER" id="PTHR12428">
    <property type="entry name" value="OXA1"/>
    <property type="match status" value="1"/>
</dbReference>